<evidence type="ECO:0000256" key="1">
    <source>
        <dbReference type="SAM" id="Phobius"/>
    </source>
</evidence>
<comment type="caution">
    <text evidence="2">The sequence shown here is derived from an EMBL/GenBank/DDBJ whole genome shotgun (WGS) entry which is preliminary data.</text>
</comment>
<gene>
    <name evidence="2" type="ORF">EFB08_14320</name>
</gene>
<keyword evidence="1" id="KW-0472">Membrane</keyword>
<evidence type="ECO:0000313" key="2">
    <source>
        <dbReference type="EMBL" id="RNI26004.1"/>
    </source>
</evidence>
<dbReference type="Proteomes" id="UP000272117">
    <property type="component" value="Unassembled WGS sequence"/>
</dbReference>
<accession>A0A3M9MKD9</accession>
<reference evidence="2 3" key="1">
    <citation type="submission" date="2018-11" db="EMBL/GenBank/DDBJ databases">
        <title>Rufibacter latericius sp. nov., isolated from water in Baiyang Lake.</title>
        <authorList>
            <person name="Yang Y."/>
        </authorList>
    </citation>
    <scope>NUCLEOTIDE SEQUENCE [LARGE SCALE GENOMIC DNA]</scope>
    <source>
        <strain evidence="2 3">R-22-1c-1</strain>
    </source>
</reference>
<dbReference type="EMBL" id="RJJD01000008">
    <property type="protein sequence ID" value="RNI26004.1"/>
    <property type="molecule type" value="Genomic_DNA"/>
</dbReference>
<keyword evidence="3" id="KW-1185">Reference proteome</keyword>
<evidence type="ECO:0000313" key="3">
    <source>
        <dbReference type="Proteomes" id="UP000272117"/>
    </source>
</evidence>
<protein>
    <submittedName>
        <fullName evidence="2">Uncharacterized protein</fullName>
    </submittedName>
</protein>
<proteinExistence type="predicted"/>
<name>A0A3M9MKD9_9BACT</name>
<sequence length="81" mass="9294">MHDILPDWLGEIILGDLLLVRGKNLFGVKVKEGLLRFDSGRWLFKVSLEASGLLLGRLLLVYGCIYLNFKFQYCYFLLGVL</sequence>
<dbReference type="AlphaFoldDB" id="A0A3M9MKD9"/>
<keyword evidence="1" id="KW-0812">Transmembrane</keyword>
<keyword evidence="1" id="KW-1133">Transmembrane helix</keyword>
<feature type="transmembrane region" description="Helical" evidence="1">
    <location>
        <begin position="50"/>
        <end position="69"/>
    </location>
</feature>
<organism evidence="2 3">
    <name type="scientific">Rufibacter latericius</name>
    <dbReference type="NCBI Taxonomy" id="2487040"/>
    <lineage>
        <taxon>Bacteria</taxon>
        <taxon>Pseudomonadati</taxon>
        <taxon>Bacteroidota</taxon>
        <taxon>Cytophagia</taxon>
        <taxon>Cytophagales</taxon>
        <taxon>Hymenobacteraceae</taxon>
        <taxon>Rufibacter</taxon>
    </lineage>
</organism>